<sequence length="87" mass="9782">MAVKAAGIQSPDIQFSDTDHPEFAVRVLDLPRNNPCAQCAEPIALPSWVERDGRRTAYLWHCRLCDYRFETIAFYAEPVDQDGALAA</sequence>
<organism evidence="1 2">
    <name type="scientific">Bradyrhizobium oligotrophicum S58</name>
    <dbReference type="NCBI Taxonomy" id="1245469"/>
    <lineage>
        <taxon>Bacteria</taxon>
        <taxon>Pseudomonadati</taxon>
        <taxon>Pseudomonadota</taxon>
        <taxon>Alphaproteobacteria</taxon>
        <taxon>Hyphomicrobiales</taxon>
        <taxon>Nitrobacteraceae</taxon>
        <taxon>Bradyrhizobium</taxon>
    </lineage>
</organism>
<dbReference type="AlphaFoldDB" id="M4Z4K0"/>
<protein>
    <submittedName>
        <fullName evidence="1">Uncharacterized protein</fullName>
    </submittedName>
</protein>
<evidence type="ECO:0000313" key="1">
    <source>
        <dbReference type="EMBL" id="BAM87917.1"/>
    </source>
</evidence>
<gene>
    <name evidence="1" type="ORF">S58_19100</name>
</gene>
<keyword evidence="2" id="KW-1185">Reference proteome</keyword>
<reference evidence="1 2" key="1">
    <citation type="journal article" date="2013" name="Appl. Environ. Microbiol.">
        <title>Genome analysis suggests that the soil oligotrophic bacterium Agromonas oligotrophica (Bradyrhizobium oligotrophicum) is a nitrogen-fixing symbiont of Aeschynomene indica.</title>
        <authorList>
            <person name="Okubo T."/>
            <person name="Fukushima S."/>
            <person name="Itakura M."/>
            <person name="Oshima K."/>
            <person name="Longtonglang A."/>
            <person name="Teaumroong N."/>
            <person name="Mitsui H."/>
            <person name="Hattori M."/>
            <person name="Hattori R."/>
            <person name="Hattori T."/>
            <person name="Minamisawa K."/>
        </authorList>
    </citation>
    <scope>NUCLEOTIDE SEQUENCE [LARGE SCALE GENOMIC DNA]</scope>
    <source>
        <strain evidence="1 2">S58</strain>
    </source>
</reference>
<dbReference type="HOGENOM" id="CLU_190488_0_0_5"/>
<dbReference type="RefSeq" id="WP_015665044.1">
    <property type="nucleotide sequence ID" value="NC_020453.1"/>
</dbReference>
<dbReference type="PATRIC" id="fig|1245469.3.peg.1948"/>
<dbReference type="KEGG" id="aol:S58_19100"/>
<dbReference type="eggNOG" id="ENOG50313J9">
    <property type="taxonomic scope" value="Bacteria"/>
</dbReference>
<accession>M4Z4K0</accession>
<dbReference type="EMBL" id="AP012603">
    <property type="protein sequence ID" value="BAM87917.1"/>
    <property type="molecule type" value="Genomic_DNA"/>
</dbReference>
<dbReference type="Proteomes" id="UP000011841">
    <property type="component" value="Chromosome"/>
</dbReference>
<proteinExistence type="predicted"/>
<dbReference type="GeneID" id="301815830"/>
<evidence type="ECO:0000313" key="2">
    <source>
        <dbReference type="Proteomes" id="UP000011841"/>
    </source>
</evidence>
<name>M4Z4K0_9BRAD</name>